<feature type="domain" description="HTH cro/C1-type" evidence="1">
    <location>
        <begin position="20"/>
        <end position="61"/>
    </location>
</feature>
<dbReference type="EMBL" id="JBDIML010000001">
    <property type="protein sequence ID" value="MEN2765849.1"/>
    <property type="molecule type" value="Genomic_DNA"/>
</dbReference>
<comment type="caution">
    <text evidence="2">The sequence shown here is derived from an EMBL/GenBank/DDBJ whole genome shotgun (WGS) entry which is preliminary data.</text>
</comment>
<evidence type="ECO:0000313" key="2">
    <source>
        <dbReference type="EMBL" id="MEN2765849.1"/>
    </source>
</evidence>
<evidence type="ECO:0000259" key="1">
    <source>
        <dbReference type="PROSITE" id="PS50943"/>
    </source>
</evidence>
<protein>
    <recommendedName>
        <fullName evidence="1">HTH cro/C1-type domain-containing protein</fullName>
    </recommendedName>
</protein>
<organism evidence="2 3">
    <name type="scientific">Ornithinibacillus xuwenensis</name>
    <dbReference type="NCBI Taxonomy" id="3144668"/>
    <lineage>
        <taxon>Bacteria</taxon>
        <taxon>Bacillati</taxon>
        <taxon>Bacillota</taxon>
        <taxon>Bacilli</taxon>
        <taxon>Bacillales</taxon>
        <taxon>Bacillaceae</taxon>
        <taxon>Ornithinibacillus</taxon>
    </lineage>
</organism>
<keyword evidence="3" id="KW-1185">Reference proteome</keyword>
<gene>
    <name evidence="2" type="ORF">ABC228_01495</name>
</gene>
<evidence type="ECO:0000313" key="3">
    <source>
        <dbReference type="Proteomes" id="UP001444625"/>
    </source>
</evidence>
<dbReference type="InterPro" id="IPR001387">
    <property type="entry name" value="Cro/C1-type_HTH"/>
</dbReference>
<dbReference type="RefSeq" id="WP_345823321.1">
    <property type="nucleotide sequence ID" value="NZ_JBDIML010000001.1"/>
</dbReference>
<dbReference type="PROSITE" id="PS50943">
    <property type="entry name" value="HTH_CROC1"/>
    <property type="match status" value="1"/>
</dbReference>
<sequence>MKEDIQKLINSAITGYKIHKETGISESTISRIRSGKIEIGSISLDNAIKLHEFYKQHKEEIKLS</sequence>
<accession>A0ABU9XC61</accession>
<dbReference type="Proteomes" id="UP001444625">
    <property type="component" value="Unassembled WGS sequence"/>
</dbReference>
<reference evidence="2 3" key="1">
    <citation type="submission" date="2024-05" db="EMBL/GenBank/DDBJ databases">
        <authorList>
            <person name="Haq I."/>
            <person name="Ullah Z."/>
            <person name="Ahmad R."/>
            <person name="Li M."/>
            <person name="Tong Y."/>
        </authorList>
    </citation>
    <scope>NUCLEOTIDE SEQUENCE [LARGE SCALE GENOMIC DNA]</scope>
    <source>
        <strain evidence="2 3">16A2E</strain>
    </source>
</reference>
<name>A0ABU9XC61_9BACI</name>
<proteinExistence type="predicted"/>